<sequence>MLSANAASSIILPPGLTTIFFGNNCRSWCLIRSKRGDDGESNGLDSHPSLYKAVLRSLGCNKH</sequence>
<evidence type="ECO:0000313" key="2">
    <source>
        <dbReference type="Proteomes" id="UP001607303"/>
    </source>
</evidence>
<keyword evidence="2" id="KW-1185">Reference proteome</keyword>
<proteinExistence type="predicted"/>
<dbReference type="EMBL" id="JAYRBN010000053">
    <property type="protein sequence ID" value="KAL2743822.1"/>
    <property type="molecule type" value="Genomic_DNA"/>
</dbReference>
<name>A0ABD2CFG9_VESMC</name>
<dbReference type="Proteomes" id="UP001607303">
    <property type="component" value="Unassembled WGS sequence"/>
</dbReference>
<protein>
    <submittedName>
        <fullName evidence="1">Uncharacterized protein</fullName>
    </submittedName>
</protein>
<accession>A0ABD2CFG9</accession>
<reference evidence="1 2" key="1">
    <citation type="journal article" date="2024" name="Ann. Entomol. Soc. Am.">
        <title>Genomic analyses of the southern and eastern yellowjacket wasps (Hymenoptera: Vespidae) reveal evolutionary signatures of social life.</title>
        <authorList>
            <person name="Catto M.A."/>
            <person name="Caine P.B."/>
            <person name="Orr S.E."/>
            <person name="Hunt B.G."/>
            <person name="Goodisman M.A.D."/>
        </authorList>
    </citation>
    <scope>NUCLEOTIDE SEQUENCE [LARGE SCALE GENOMIC DNA]</scope>
    <source>
        <strain evidence="1">232</strain>
        <tissue evidence="1">Head and thorax</tissue>
    </source>
</reference>
<gene>
    <name evidence="1" type="ORF">V1477_007698</name>
</gene>
<comment type="caution">
    <text evidence="1">The sequence shown here is derived from an EMBL/GenBank/DDBJ whole genome shotgun (WGS) entry which is preliminary data.</text>
</comment>
<organism evidence="1 2">
    <name type="scientific">Vespula maculifrons</name>
    <name type="common">Eastern yellow jacket</name>
    <name type="synonym">Wasp</name>
    <dbReference type="NCBI Taxonomy" id="7453"/>
    <lineage>
        <taxon>Eukaryota</taxon>
        <taxon>Metazoa</taxon>
        <taxon>Ecdysozoa</taxon>
        <taxon>Arthropoda</taxon>
        <taxon>Hexapoda</taxon>
        <taxon>Insecta</taxon>
        <taxon>Pterygota</taxon>
        <taxon>Neoptera</taxon>
        <taxon>Endopterygota</taxon>
        <taxon>Hymenoptera</taxon>
        <taxon>Apocrita</taxon>
        <taxon>Aculeata</taxon>
        <taxon>Vespoidea</taxon>
        <taxon>Vespidae</taxon>
        <taxon>Vespinae</taxon>
        <taxon>Vespula</taxon>
    </lineage>
</organism>
<dbReference type="AlphaFoldDB" id="A0ABD2CFG9"/>
<evidence type="ECO:0000313" key="1">
    <source>
        <dbReference type="EMBL" id="KAL2743822.1"/>
    </source>
</evidence>